<protein>
    <submittedName>
        <fullName evidence="1">Uncharacterized protein</fullName>
    </submittedName>
</protein>
<sequence>MTVIQILDLTSITDISTKNRTRIVRDYMDADQGRDLVPRDIKDVVQSYSQKRYKKLEDESSDDEDFQISLAEETSPVFHSAKDFIRKKSNKKGRRKKVHVLKMLRRLSCLTSSMQVNQRKFR</sequence>
<name>A0A8W8I951_MAGGI</name>
<dbReference type="AlphaFoldDB" id="A0A8W8I951"/>
<proteinExistence type="predicted"/>
<reference evidence="1" key="1">
    <citation type="submission" date="2022-08" db="UniProtKB">
        <authorList>
            <consortium name="EnsemblMetazoa"/>
        </authorList>
    </citation>
    <scope>IDENTIFICATION</scope>
    <source>
        <strain evidence="1">05x7-T-G4-1.051#20</strain>
    </source>
</reference>
<dbReference type="EnsemblMetazoa" id="G13161.10">
    <property type="protein sequence ID" value="G13161.10:cds"/>
    <property type="gene ID" value="G13161"/>
</dbReference>
<evidence type="ECO:0000313" key="1">
    <source>
        <dbReference type="EnsemblMetazoa" id="G13161.10:cds"/>
    </source>
</evidence>
<accession>A0A8W8I951</accession>
<keyword evidence="2" id="KW-1185">Reference proteome</keyword>
<dbReference type="Proteomes" id="UP000005408">
    <property type="component" value="Unassembled WGS sequence"/>
</dbReference>
<organism evidence="1 2">
    <name type="scientific">Magallana gigas</name>
    <name type="common">Pacific oyster</name>
    <name type="synonym">Crassostrea gigas</name>
    <dbReference type="NCBI Taxonomy" id="29159"/>
    <lineage>
        <taxon>Eukaryota</taxon>
        <taxon>Metazoa</taxon>
        <taxon>Spiralia</taxon>
        <taxon>Lophotrochozoa</taxon>
        <taxon>Mollusca</taxon>
        <taxon>Bivalvia</taxon>
        <taxon>Autobranchia</taxon>
        <taxon>Pteriomorphia</taxon>
        <taxon>Ostreida</taxon>
        <taxon>Ostreoidea</taxon>
        <taxon>Ostreidae</taxon>
        <taxon>Magallana</taxon>
    </lineage>
</organism>
<evidence type="ECO:0000313" key="2">
    <source>
        <dbReference type="Proteomes" id="UP000005408"/>
    </source>
</evidence>